<keyword evidence="1" id="KW-1133">Transmembrane helix</keyword>
<keyword evidence="3" id="KW-1185">Reference proteome</keyword>
<dbReference type="OrthoDB" id="9970237at2759"/>
<evidence type="ECO:0000313" key="3">
    <source>
        <dbReference type="Proteomes" id="UP001151699"/>
    </source>
</evidence>
<sequence length="135" mass="15887">MRLIKPRASDVLTTYLKQCNEPPWTSYFVKYSDVKDDQWGKSHFNWTLDSGNNYHILRAGCYPYIKYHCSKRPYQDLSLDDNFFRIMKVLNLGIPLLFYGLAAIALIKHVEIVQMNDGQKVPIYFLYPENKGSFH</sequence>
<accession>A0A9Q0MVA1</accession>
<dbReference type="Pfam" id="PF15031">
    <property type="entry name" value="DUF4528"/>
    <property type="match status" value="1"/>
</dbReference>
<proteinExistence type="predicted"/>
<protein>
    <submittedName>
        <fullName evidence="2">Uncharacterized protein</fullName>
    </submittedName>
</protein>
<dbReference type="PANTHER" id="PTHR34651:SF1">
    <property type="entry name" value="SIMILAR TO ENSANGP00000021391"/>
    <property type="match status" value="1"/>
</dbReference>
<evidence type="ECO:0000313" key="2">
    <source>
        <dbReference type="EMBL" id="KAJ6637969.1"/>
    </source>
</evidence>
<dbReference type="Proteomes" id="UP001151699">
    <property type="component" value="Chromosome X"/>
</dbReference>
<dbReference type="PANTHER" id="PTHR34651">
    <property type="entry name" value="SIMILAR TO ENSANGP00000021391"/>
    <property type="match status" value="1"/>
</dbReference>
<organism evidence="2 3">
    <name type="scientific">Pseudolycoriella hygida</name>
    <dbReference type="NCBI Taxonomy" id="35572"/>
    <lineage>
        <taxon>Eukaryota</taxon>
        <taxon>Metazoa</taxon>
        <taxon>Ecdysozoa</taxon>
        <taxon>Arthropoda</taxon>
        <taxon>Hexapoda</taxon>
        <taxon>Insecta</taxon>
        <taxon>Pterygota</taxon>
        <taxon>Neoptera</taxon>
        <taxon>Endopterygota</taxon>
        <taxon>Diptera</taxon>
        <taxon>Nematocera</taxon>
        <taxon>Sciaroidea</taxon>
        <taxon>Sciaridae</taxon>
        <taxon>Pseudolycoriella</taxon>
    </lineage>
</organism>
<name>A0A9Q0MVA1_9DIPT</name>
<comment type="caution">
    <text evidence="2">The sequence shown here is derived from an EMBL/GenBank/DDBJ whole genome shotgun (WGS) entry which is preliminary data.</text>
</comment>
<gene>
    <name evidence="2" type="ORF">Bhyg_10700</name>
</gene>
<keyword evidence="1" id="KW-0472">Membrane</keyword>
<dbReference type="InterPro" id="IPR029245">
    <property type="entry name" value="DUF4528"/>
</dbReference>
<dbReference type="AlphaFoldDB" id="A0A9Q0MVA1"/>
<evidence type="ECO:0000256" key="1">
    <source>
        <dbReference type="SAM" id="Phobius"/>
    </source>
</evidence>
<dbReference type="EMBL" id="WJQU01000003">
    <property type="protein sequence ID" value="KAJ6637969.1"/>
    <property type="molecule type" value="Genomic_DNA"/>
</dbReference>
<keyword evidence="1" id="KW-0812">Transmembrane</keyword>
<feature type="transmembrane region" description="Helical" evidence="1">
    <location>
        <begin position="89"/>
        <end position="107"/>
    </location>
</feature>
<reference evidence="2" key="1">
    <citation type="submission" date="2022-07" db="EMBL/GenBank/DDBJ databases">
        <authorList>
            <person name="Trinca V."/>
            <person name="Uliana J.V.C."/>
            <person name="Torres T.T."/>
            <person name="Ward R.J."/>
            <person name="Monesi N."/>
        </authorList>
    </citation>
    <scope>NUCLEOTIDE SEQUENCE</scope>
    <source>
        <strain evidence="2">HSMRA1968</strain>
        <tissue evidence="2">Whole embryos</tissue>
    </source>
</reference>